<protein>
    <submittedName>
        <fullName evidence="1">Uncharacterized protein</fullName>
    </submittedName>
</protein>
<evidence type="ECO:0000313" key="1">
    <source>
        <dbReference type="EMBL" id="HGG00609.1"/>
    </source>
</evidence>
<comment type="caution">
    <text evidence="1">The sequence shown here is derived from an EMBL/GenBank/DDBJ whole genome shotgun (WGS) entry which is preliminary data.</text>
</comment>
<gene>
    <name evidence="1" type="ORF">ENR15_08140</name>
</gene>
<accession>A0A7C3ZV50</accession>
<dbReference type="EMBL" id="DSPX01000079">
    <property type="protein sequence ID" value="HGG00609.1"/>
    <property type="molecule type" value="Genomic_DNA"/>
</dbReference>
<dbReference type="AlphaFoldDB" id="A0A7C3ZV50"/>
<organism evidence="1">
    <name type="scientific">Planktothricoides sp. SpSt-374</name>
    <dbReference type="NCBI Taxonomy" id="2282167"/>
    <lineage>
        <taxon>Bacteria</taxon>
        <taxon>Bacillati</taxon>
        <taxon>Cyanobacteriota</taxon>
        <taxon>Cyanophyceae</taxon>
        <taxon>Oscillatoriophycideae</taxon>
        <taxon>Oscillatoriales</taxon>
        <taxon>Oscillatoriaceae</taxon>
        <taxon>Planktothricoides</taxon>
    </lineage>
</organism>
<reference evidence="1" key="1">
    <citation type="journal article" date="2020" name="mSystems">
        <title>Genome- and Community-Level Interaction Insights into Carbon Utilization and Element Cycling Functions of Hydrothermarchaeota in Hydrothermal Sediment.</title>
        <authorList>
            <person name="Zhou Z."/>
            <person name="Liu Y."/>
            <person name="Xu W."/>
            <person name="Pan J."/>
            <person name="Luo Z.H."/>
            <person name="Li M."/>
        </authorList>
    </citation>
    <scope>NUCLEOTIDE SEQUENCE [LARGE SCALE GENOMIC DNA]</scope>
    <source>
        <strain evidence="1">SpSt-374</strain>
    </source>
</reference>
<name>A0A7C3ZV50_9CYAN</name>
<sequence length="117" mass="12953">MGSVGSVGSVGSNLPHLPHLPHLPVGAIRFLAPTGFCSALSYPKSYLIAIFFFGQNWPDELPHTPKTTVLAAIFRMFTQFCLLDDKHRLLASRPPYYWIPAFAVLTDVGGFDRCGRF</sequence>
<proteinExistence type="predicted"/>